<dbReference type="OrthoDB" id="2288257at2759"/>
<dbReference type="EMBL" id="JAEPRD010000095">
    <property type="protein sequence ID" value="KAG2199500.1"/>
    <property type="molecule type" value="Genomic_DNA"/>
</dbReference>
<keyword evidence="1" id="KW-1133">Transmembrane helix</keyword>
<feature type="signal peptide" evidence="2">
    <location>
        <begin position="1"/>
        <end position="21"/>
    </location>
</feature>
<feature type="chain" id="PRO_5034440240" evidence="2">
    <location>
        <begin position="22"/>
        <end position="83"/>
    </location>
</feature>
<organism evidence="3 4">
    <name type="scientific">Mucor saturninus</name>
    <dbReference type="NCBI Taxonomy" id="64648"/>
    <lineage>
        <taxon>Eukaryota</taxon>
        <taxon>Fungi</taxon>
        <taxon>Fungi incertae sedis</taxon>
        <taxon>Mucoromycota</taxon>
        <taxon>Mucoromycotina</taxon>
        <taxon>Mucoromycetes</taxon>
        <taxon>Mucorales</taxon>
        <taxon>Mucorineae</taxon>
        <taxon>Mucoraceae</taxon>
        <taxon>Mucor</taxon>
    </lineage>
</organism>
<dbReference type="Proteomes" id="UP000603453">
    <property type="component" value="Unassembled WGS sequence"/>
</dbReference>
<keyword evidence="1" id="KW-0812">Transmembrane</keyword>
<dbReference type="AlphaFoldDB" id="A0A8H7QX77"/>
<gene>
    <name evidence="3" type="ORF">INT47_009954</name>
</gene>
<protein>
    <submittedName>
        <fullName evidence="3">Uncharacterized protein</fullName>
    </submittedName>
</protein>
<keyword evidence="1" id="KW-0472">Membrane</keyword>
<proteinExistence type="predicted"/>
<comment type="caution">
    <text evidence="3">The sequence shown here is derived from an EMBL/GenBank/DDBJ whole genome shotgun (WGS) entry which is preliminary data.</text>
</comment>
<reference evidence="3" key="1">
    <citation type="submission" date="2020-12" db="EMBL/GenBank/DDBJ databases">
        <title>Metabolic potential, ecology and presence of endohyphal bacteria is reflected in genomic diversity of Mucoromycotina.</title>
        <authorList>
            <person name="Muszewska A."/>
            <person name="Okrasinska A."/>
            <person name="Steczkiewicz K."/>
            <person name="Drgas O."/>
            <person name="Orlowska M."/>
            <person name="Perlinska-Lenart U."/>
            <person name="Aleksandrzak-Piekarczyk T."/>
            <person name="Szatraj K."/>
            <person name="Zielenkiewicz U."/>
            <person name="Pilsyk S."/>
            <person name="Malc E."/>
            <person name="Mieczkowski P."/>
            <person name="Kruszewska J.S."/>
            <person name="Biernat P."/>
            <person name="Pawlowska J."/>
        </authorList>
    </citation>
    <scope>NUCLEOTIDE SEQUENCE</scope>
    <source>
        <strain evidence="3">WA0000017839</strain>
    </source>
</reference>
<keyword evidence="4" id="KW-1185">Reference proteome</keyword>
<evidence type="ECO:0000256" key="2">
    <source>
        <dbReference type="SAM" id="SignalP"/>
    </source>
</evidence>
<evidence type="ECO:0000313" key="3">
    <source>
        <dbReference type="EMBL" id="KAG2199500.1"/>
    </source>
</evidence>
<sequence>MNSRTFLVALAIVCLVAMVSAQSSAANPMSSLQQKASSVAASATNTAAPSPTQSSAAVSLTSSPVILQVLVLACAFVASSYLI</sequence>
<name>A0A8H7QX77_9FUNG</name>
<evidence type="ECO:0000256" key="1">
    <source>
        <dbReference type="SAM" id="Phobius"/>
    </source>
</evidence>
<evidence type="ECO:0000313" key="4">
    <source>
        <dbReference type="Proteomes" id="UP000603453"/>
    </source>
</evidence>
<accession>A0A8H7QX77</accession>
<feature type="transmembrane region" description="Helical" evidence="1">
    <location>
        <begin position="65"/>
        <end position="82"/>
    </location>
</feature>
<keyword evidence="2" id="KW-0732">Signal</keyword>